<dbReference type="Gene3D" id="1.10.530.10">
    <property type="match status" value="1"/>
</dbReference>
<dbReference type="SUPFAM" id="SSF53955">
    <property type="entry name" value="Lysozyme-like"/>
    <property type="match status" value="1"/>
</dbReference>
<gene>
    <name evidence="1" type="ORF">UFOVP621_73</name>
</gene>
<accession>A0A6J5N4K4</accession>
<name>A0A6J5N4K4_9CAUD</name>
<protein>
    <submittedName>
        <fullName evidence="1">LT_GEWL domain containing protein</fullName>
    </submittedName>
</protein>
<proteinExistence type="predicted"/>
<sequence length="174" mass="19649">MFVHVNYLFLCGSVKNMRVKTLALIPAVALLTFMVSLPTAQGETNANAANKSDTTINNRVTHASRSAERLPYASPAYNKVFAKDYMYATYGWQGKQFVCLDKLWTHESGWRVNAHNPSGAHGIPQALPGSKMAKFGSNWRNDPAVQIQWGLHYIKHRYSTPCGAWSTWTNKHWY</sequence>
<organism evidence="1">
    <name type="scientific">uncultured Caudovirales phage</name>
    <dbReference type="NCBI Taxonomy" id="2100421"/>
    <lineage>
        <taxon>Viruses</taxon>
        <taxon>Duplodnaviria</taxon>
        <taxon>Heunggongvirae</taxon>
        <taxon>Uroviricota</taxon>
        <taxon>Caudoviricetes</taxon>
        <taxon>Peduoviridae</taxon>
        <taxon>Maltschvirus</taxon>
        <taxon>Maltschvirus maltsch</taxon>
    </lineage>
</organism>
<dbReference type="InterPro" id="IPR023346">
    <property type="entry name" value="Lysozyme-like_dom_sf"/>
</dbReference>
<dbReference type="EMBL" id="LR796586">
    <property type="protein sequence ID" value="CAB4153297.1"/>
    <property type="molecule type" value="Genomic_DNA"/>
</dbReference>
<reference evidence="1" key="1">
    <citation type="submission" date="2020-04" db="EMBL/GenBank/DDBJ databases">
        <authorList>
            <person name="Chiriac C."/>
            <person name="Salcher M."/>
            <person name="Ghai R."/>
            <person name="Kavagutti S V."/>
        </authorList>
    </citation>
    <scope>NUCLEOTIDE SEQUENCE</scope>
</reference>
<evidence type="ECO:0000313" key="1">
    <source>
        <dbReference type="EMBL" id="CAB4153297.1"/>
    </source>
</evidence>